<dbReference type="PROSITE" id="PS00858">
    <property type="entry name" value="PREPHENATE_DEHYDR_2"/>
    <property type="match status" value="1"/>
</dbReference>
<sequence length="290" mass="32028">MMVIIAYLGPRGTYSEAAAIACCQQLQAQGYEGQLRPYPSIAQTLQAVAKQQADVAIAPVENSIEGSVPMTLDSVWQLEGLEIQQAYVLPITHGLLSQVSDLSAIETVYSHPQALAQCQEWLEQHLPGVELIPTNSTTESIQYLQPDRPIAAISSQRAAKLYQVPVLAYPINDHPDNCTRFWVMTSTGADVKLNEPSQPKTHTSIALSLPNIPGVLVKPLEIFARQGINLSRIESRPTKRSLGEYLFFIDIEVDAREPSIQSTLQQLEEYTDVLKIFGSYTVTDIYSASR</sequence>
<keyword evidence="5 9" id="KW-0057">Aromatic amino acid biosynthesis</keyword>
<evidence type="ECO:0000313" key="12">
    <source>
        <dbReference type="EMBL" id="MDJ1173437.1"/>
    </source>
</evidence>
<dbReference type="RefSeq" id="WP_347178746.1">
    <property type="nucleotide sequence ID" value="NZ_JAQOSO010000021.1"/>
</dbReference>
<dbReference type="Pfam" id="PF00800">
    <property type="entry name" value="PDT"/>
    <property type="match status" value="1"/>
</dbReference>
<evidence type="ECO:0000256" key="4">
    <source>
        <dbReference type="ARBA" id="ARBA00022605"/>
    </source>
</evidence>
<dbReference type="InterPro" id="IPR008242">
    <property type="entry name" value="Chor_mutase/pphenate_deHydtase"/>
</dbReference>
<evidence type="ECO:0000256" key="7">
    <source>
        <dbReference type="ARBA" id="ARBA00023239"/>
    </source>
</evidence>
<evidence type="ECO:0000256" key="3">
    <source>
        <dbReference type="ARBA" id="ARBA00021872"/>
    </source>
</evidence>
<dbReference type="EC" id="4.2.1.51" evidence="2 9"/>
<accession>A0ABT7B3R5</accession>
<dbReference type="SUPFAM" id="SSF53850">
    <property type="entry name" value="Periplasmic binding protein-like II"/>
    <property type="match status" value="1"/>
</dbReference>
<dbReference type="InterPro" id="IPR045865">
    <property type="entry name" value="ACT-like_dom_sf"/>
</dbReference>
<protein>
    <recommendedName>
        <fullName evidence="3 9">Prephenate dehydratase</fullName>
        <shortName evidence="9">PDT</shortName>
        <ecNumber evidence="2 9">4.2.1.51</ecNumber>
    </recommendedName>
</protein>
<evidence type="ECO:0000256" key="8">
    <source>
        <dbReference type="ARBA" id="ARBA00047848"/>
    </source>
</evidence>
<dbReference type="Pfam" id="PF01842">
    <property type="entry name" value="ACT"/>
    <property type="match status" value="1"/>
</dbReference>
<dbReference type="Gene3D" id="3.40.190.10">
    <property type="entry name" value="Periplasmic binding protein-like II"/>
    <property type="match status" value="2"/>
</dbReference>
<dbReference type="InterPro" id="IPR002912">
    <property type="entry name" value="ACT_dom"/>
</dbReference>
<dbReference type="GO" id="GO:0004664">
    <property type="term" value="F:prephenate dehydratase activity"/>
    <property type="evidence" value="ECO:0007669"/>
    <property type="project" value="UniProtKB-EC"/>
</dbReference>
<evidence type="ECO:0000259" key="11">
    <source>
        <dbReference type="PROSITE" id="PS51671"/>
    </source>
</evidence>
<dbReference type="NCBIfam" id="NF008865">
    <property type="entry name" value="PRK11898.1"/>
    <property type="match status" value="1"/>
</dbReference>
<evidence type="ECO:0000256" key="2">
    <source>
        <dbReference type="ARBA" id="ARBA00013147"/>
    </source>
</evidence>
<gene>
    <name evidence="9 12" type="primary">pheA</name>
    <name evidence="12" type="ORF">PMG25_04960</name>
</gene>
<dbReference type="CDD" id="cd04905">
    <property type="entry name" value="ACT_CM-PDT"/>
    <property type="match status" value="1"/>
</dbReference>
<dbReference type="SUPFAM" id="SSF55021">
    <property type="entry name" value="ACT-like"/>
    <property type="match status" value="1"/>
</dbReference>
<dbReference type="PROSITE" id="PS51171">
    <property type="entry name" value="PREPHENATE_DEHYDR_3"/>
    <property type="match status" value="1"/>
</dbReference>
<comment type="caution">
    <text evidence="12">The sequence shown here is derived from an EMBL/GenBank/DDBJ whole genome shotgun (WGS) entry which is preliminary data.</text>
</comment>
<comment type="catalytic activity">
    <reaction evidence="8 9">
        <text>prephenate + H(+) = 3-phenylpyruvate + CO2 + H2O</text>
        <dbReference type="Rhea" id="RHEA:21648"/>
        <dbReference type="ChEBI" id="CHEBI:15377"/>
        <dbReference type="ChEBI" id="CHEBI:15378"/>
        <dbReference type="ChEBI" id="CHEBI:16526"/>
        <dbReference type="ChEBI" id="CHEBI:18005"/>
        <dbReference type="ChEBI" id="CHEBI:29934"/>
        <dbReference type="EC" id="4.2.1.51"/>
    </reaction>
</comment>
<evidence type="ECO:0000313" key="13">
    <source>
        <dbReference type="Proteomes" id="UP001235849"/>
    </source>
</evidence>
<feature type="domain" description="ACT" evidence="11">
    <location>
        <begin position="204"/>
        <end position="281"/>
    </location>
</feature>
<reference evidence="12 13" key="1">
    <citation type="submission" date="2023-01" db="EMBL/GenBank/DDBJ databases">
        <title>Novel diversity within Roseofilum (Cyanobacteria; Desertifilaceae) from marine benthic mats with descriptions of four novel species.</title>
        <authorList>
            <person name="Wang Y."/>
            <person name="Berthold D.E."/>
            <person name="Hu J."/>
            <person name="Lefler F.W."/>
            <person name="Laughinghouse H.D. IV."/>
        </authorList>
    </citation>
    <scope>NUCLEOTIDE SEQUENCE [LARGE SCALE GENOMIC DNA]</scope>
    <source>
        <strain evidence="12 13">BLCC-M114</strain>
    </source>
</reference>
<comment type="pathway">
    <text evidence="1 9">Amino-acid biosynthesis; L-phenylalanine biosynthesis; phenylpyruvate from prephenate: step 1/1.</text>
</comment>
<evidence type="ECO:0000256" key="9">
    <source>
        <dbReference type="RuleBase" id="RU361254"/>
    </source>
</evidence>
<dbReference type="Proteomes" id="UP001235849">
    <property type="component" value="Unassembled WGS sequence"/>
</dbReference>
<name>A0ABT7B3R5_9CYAN</name>
<organism evidence="12 13">
    <name type="scientific">Roseofilum capinflatum BLCC-M114</name>
    <dbReference type="NCBI Taxonomy" id="3022440"/>
    <lineage>
        <taxon>Bacteria</taxon>
        <taxon>Bacillati</taxon>
        <taxon>Cyanobacteriota</taxon>
        <taxon>Cyanophyceae</taxon>
        <taxon>Desertifilales</taxon>
        <taxon>Desertifilaceae</taxon>
        <taxon>Roseofilum</taxon>
        <taxon>Roseofilum capinflatum</taxon>
    </lineage>
</organism>
<proteinExistence type="predicted"/>
<evidence type="ECO:0000256" key="5">
    <source>
        <dbReference type="ARBA" id="ARBA00023141"/>
    </source>
</evidence>
<evidence type="ECO:0000256" key="1">
    <source>
        <dbReference type="ARBA" id="ARBA00004741"/>
    </source>
</evidence>
<dbReference type="CDD" id="cd13630">
    <property type="entry name" value="PBP2_PDT_1"/>
    <property type="match status" value="1"/>
</dbReference>
<keyword evidence="13" id="KW-1185">Reference proteome</keyword>
<keyword evidence="7 9" id="KW-0456">Lyase</keyword>
<dbReference type="InterPro" id="IPR001086">
    <property type="entry name" value="Preph_deHydtase"/>
</dbReference>
<dbReference type="PROSITE" id="PS51671">
    <property type="entry name" value="ACT"/>
    <property type="match status" value="1"/>
</dbReference>
<dbReference type="PROSITE" id="PS00857">
    <property type="entry name" value="PREPHENATE_DEHYDR_1"/>
    <property type="match status" value="1"/>
</dbReference>
<evidence type="ECO:0000256" key="6">
    <source>
        <dbReference type="ARBA" id="ARBA00023222"/>
    </source>
</evidence>
<dbReference type="InterPro" id="IPR018528">
    <property type="entry name" value="Preph_deHydtase_CS"/>
</dbReference>
<dbReference type="PIRSF" id="PIRSF001500">
    <property type="entry name" value="Chor_mut_pdt_Ppr"/>
    <property type="match status" value="1"/>
</dbReference>
<dbReference type="EMBL" id="JAQOSO010000021">
    <property type="protein sequence ID" value="MDJ1173437.1"/>
    <property type="molecule type" value="Genomic_DNA"/>
</dbReference>
<evidence type="ECO:0000259" key="10">
    <source>
        <dbReference type="PROSITE" id="PS51171"/>
    </source>
</evidence>
<keyword evidence="6 9" id="KW-0584">Phenylalanine biosynthesis</keyword>
<feature type="domain" description="Prephenate dehydratase" evidence="10">
    <location>
        <begin position="4"/>
        <end position="186"/>
    </location>
</feature>
<dbReference type="PANTHER" id="PTHR21022">
    <property type="entry name" value="PREPHENATE DEHYDRATASE P PROTEIN"/>
    <property type="match status" value="1"/>
</dbReference>
<keyword evidence="4 9" id="KW-0028">Amino-acid biosynthesis</keyword>
<dbReference type="PANTHER" id="PTHR21022:SF19">
    <property type="entry name" value="PREPHENATE DEHYDRATASE-RELATED"/>
    <property type="match status" value="1"/>
</dbReference>
<dbReference type="Gene3D" id="3.30.70.260">
    <property type="match status" value="1"/>
</dbReference>